<reference evidence="12" key="1">
    <citation type="submission" date="2020-11" db="EMBL/GenBank/DDBJ databases">
        <authorList>
            <person name="Tran Van P."/>
        </authorList>
    </citation>
    <scope>NUCLEOTIDE SEQUENCE</scope>
</reference>
<feature type="domain" description="POTRA" evidence="11">
    <location>
        <begin position="107"/>
        <end position="187"/>
    </location>
</feature>
<dbReference type="GO" id="GO:0030427">
    <property type="term" value="C:site of polarized growth"/>
    <property type="evidence" value="ECO:0007669"/>
    <property type="project" value="TreeGrafter"/>
</dbReference>
<sequence>MGMSTMVGVSRVKGRPPGATMADEYPTTSTWPLPVAACSAASLKLCRSSKTLGLLHAKDKTQGTVGGVGQGPQLPSKGARGTRDVLDDARECGDAEIQKVDLTGVAARVDKISIEGLGRTKDDFVKDQVQDVFKARNFEEVIKKAHEARRKLDNLGCFRSVGIFIDTSRGVNSTPDGLEVIFHVKEQKRIVGGVNTQVGSNEGSLVVGLKLPNLAGRGEKISAQYSYGSRRTCNFDVIFSKPLRGSLSPLFTTSIFQHASEWPSSGYKMLEKGLLLDLSFFSGQNIKHNLQWEGAYRDLSCLSRSSSFQVREQSGPNIKSSVRHILALDHRDTCVFPTRGILFQLTTEFAGLGGNVGFLKNEALLQSNLQVIRDVVVQGSLQAGMLNRVTDKAVNICDNFFLGGPLSIRGFQFRGVGTHVDGNALGSDAYWAAGLHLFTPLPFRPGKGGFGEYFRSHFFLNAGSIGNVNYADDFPHNVKELTQGIRSSYGFGVALRLGSMARVELNYCVPLLVQKGDLASPGIQFGIGVNFLDNTDKQNIICLAETKGKIISTNDTPRYLGASYSSPIAYLVLTDSSQLPTLKSYQTKLFITTPSYMISKNMCLATVTTGSHNLGAKVEIPNGNDDDWDTDPDFVNDVTEQEQRWGSRTVEGSGRTAGAIDMNALREETAKSDKAMKKKQHDEGPKAEFGYGGKFGVQTDSSGFGGKYGVQTDRVDKSAEGWEYKEKLQKHTSQKDYSSGFGGKFGVQADRQDKSAVGWDHVEKLEKHESQKGNNSDLCFVQLNFTAHDYLIKKMPILFYHCLYYNSYLLLRPQDYAKGFGGKFGVQKDRQDISALGWDHVEKTEKHASQKDYAVGFGGKFGVQADRQDKSAVGWDHHESLHTHESQVDHKKGFGGKFGVQSDRVDKSAHNFSEQPEKVGTNYEKSKPDIGSAKPSNLKAKFENLAKQEEEDGRKRAEEERERRRNREKQEEKESREREERRIRELKEVEQLKAQKLAGSTTSSLSEEGPKSQSQPVIRYSDEVSPTLQLEPEVLQPSDKPATQSAYRGGRGGVQFKLPDLGSPDALKHSVRFEEANAGRNSAEAEYRNVTSPIIAKTTTHFEKSNVVEQDRSSIEEEYRNVAAPSVAKSTVQFEQPNIGSQARSALEAEHHNLASPTMTKGAVQFEQPMVGGQTRTSMEAEYRNVAAPSGAMSTVHFEQQSASSPAHESVGNPGQEEGDFELEDTGFSAVALYDYQADIVLMRDGGEGYAGANTVSSRPTTSSCSSELEQTVP</sequence>
<feature type="compositionally biased region" description="Basic and acidic residues" evidence="10">
    <location>
        <begin position="670"/>
        <end position="686"/>
    </location>
</feature>
<dbReference type="InterPro" id="IPR003134">
    <property type="entry name" value="Hs1_Cortactin"/>
</dbReference>
<dbReference type="GO" id="GO:0005886">
    <property type="term" value="C:plasma membrane"/>
    <property type="evidence" value="ECO:0007669"/>
    <property type="project" value="TreeGrafter"/>
</dbReference>
<dbReference type="Pfam" id="PF02218">
    <property type="entry name" value="HS1_rep"/>
    <property type="match status" value="5"/>
</dbReference>
<comment type="similarity">
    <text evidence="2">Belongs to the SAM50/omp85 family.</text>
</comment>
<dbReference type="PROSITE" id="PS51090">
    <property type="entry name" value="CORTACTIN"/>
    <property type="match status" value="5"/>
</dbReference>
<keyword evidence="7" id="KW-1000">Mitochondrion outer membrane</keyword>
<keyword evidence="3" id="KW-1134">Transmembrane beta strand</keyword>
<evidence type="ECO:0000256" key="8">
    <source>
        <dbReference type="ARBA" id="ARBA00023128"/>
    </source>
</evidence>
<dbReference type="FunFam" id="2.40.160.50:FF:000002">
    <property type="entry name" value="sorting and assembly machinery component 50 homolog"/>
    <property type="match status" value="1"/>
</dbReference>
<feature type="region of interest" description="Disordered" evidence="10">
    <location>
        <begin position="881"/>
        <end position="1061"/>
    </location>
</feature>
<feature type="compositionally biased region" description="Basic and acidic residues" evidence="10">
    <location>
        <begin position="940"/>
        <end position="993"/>
    </location>
</feature>
<feature type="compositionally biased region" description="Low complexity" evidence="10">
    <location>
        <begin position="1255"/>
        <end position="1267"/>
    </location>
</feature>
<protein>
    <recommendedName>
        <fullName evidence="11">POTRA domain-containing protein</fullName>
    </recommendedName>
</protein>
<dbReference type="GO" id="GO:0051015">
    <property type="term" value="F:actin filament binding"/>
    <property type="evidence" value="ECO:0007669"/>
    <property type="project" value="TreeGrafter"/>
</dbReference>
<dbReference type="AlphaFoldDB" id="A0A7R9B1Z0"/>
<dbReference type="GO" id="GO:0016477">
    <property type="term" value="P:cell migration"/>
    <property type="evidence" value="ECO:0007669"/>
    <property type="project" value="TreeGrafter"/>
</dbReference>
<evidence type="ECO:0000256" key="9">
    <source>
        <dbReference type="ARBA" id="ARBA00023136"/>
    </source>
</evidence>
<evidence type="ECO:0000256" key="2">
    <source>
        <dbReference type="ARBA" id="ARBA00010913"/>
    </source>
</evidence>
<feature type="region of interest" description="Disordered" evidence="10">
    <location>
        <begin position="1"/>
        <end position="21"/>
    </location>
</feature>
<organism evidence="12">
    <name type="scientific">Timema shepardi</name>
    <name type="common">Walking stick</name>
    <dbReference type="NCBI Taxonomy" id="629360"/>
    <lineage>
        <taxon>Eukaryota</taxon>
        <taxon>Metazoa</taxon>
        <taxon>Ecdysozoa</taxon>
        <taxon>Arthropoda</taxon>
        <taxon>Hexapoda</taxon>
        <taxon>Insecta</taxon>
        <taxon>Pterygota</taxon>
        <taxon>Neoptera</taxon>
        <taxon>Polyneoptera</taxon>
        <taxon>Phasmatodea</taxon>
        <taxon>Timematodea</taxon>
        <taxon>Timematoidea</taxon>
        <taxon>Timematidae</taxon>
        <taxon>Timema</taxon>
    </lineage>
</organism>
<evidence type="ECO:0000256" key="10">
    <source>
        <dbReference type="SAM" id="MobiDB-lite"/>
    </source>
</evidence>
<dbReference type="PANTHER" id="PTHR10829:SF23">
    <property type="entry name" value="CORTACTIN, ISOFORM A"/>
    <property type="match status" value="1"/>
</dbReference>
<feature type="region of interest" description="Disordered" evidence="10">
    <location>
        <begin position="1196"/>
        <end position="1221"/>
    </location>
</feature>
<evidence type="ECO:0000256" key="6">
    <source>
        <dbReference type="ARBA" id="ARBA00022737"/>
    </source>
</evidence>
<dbReference type="GO" id="GO:0030833">
    <property type="term" value="P:regulation of actin filament polymerization"/>
    <property type="evidence" value="ECO:0007669"/>
    <property type="project" value="TreeGrafter"/>
</dbReference>
<proteinExistence type="inferred from homology"/>
<keyword evidence="6" id="KW-0677">Repeat</keyword>
<evidence type="ECO:0000313" key="12">
    <source>
        <dbReference type="EMBL" id="CAD7264642.1"/>
    </source>
</evidence>
<keyword evidence="9" id="KW-0472">Membrane</keyword>
<accession>A0A7R9B1Z0</accession>
<dbReference type="GO" id="GO:0005884">
    <property type="term" value="C:actin filament"/>
    <property type="evidence" value="ECO:0007669"/>
    <property type="project" value="TreeGrafter"/>
</dbReference>
<feature type="compositionally biased region" description="Polar residues" evidence="10">
    <location>
        <begin position="998"/>
        <end position="1016"/>
    </location>
</feature>
<feature type="compositionally biased region" description="Basic and acidic residues" evidence="10">
    <location>
        <begin position="881"/>
        <end position="892"/>
    </location>
</feature>
<keyword evidence="4" id="KW-0597">Phosphoprotein</keyword>
<dbReference type="Gene3D" id="3.10.20.310">
    <property type="entry name" value="membrane protein fhac"/>
    <property type="match status" value="1"/>
</dbReference>
<dbReference type="InterPro" id="IPR000184">
    <property type="entry name" value="Bac_surfAg_D15"/>
</dbReference>
<feature type="region of interest" description="Disordered" evidence="10">
    <location>
        <begin position="1247"/>
        <end position="1274"/>
    </location>
</feature>
<evidence type="ECO:0000256" key="5">
    <source>
        <dbReference type="ARBA" id="ARBA00022692"/>
    </source>
</evidence>
<dbReference type="InterPro" id="IPR034746">
    <property type="entry name" value="POTRA"/>
</dbReference>
<evidence type="ECO:0000256" key="1">
    <source>
        <dbReference type="ARBA" id="ARBA00004374"/>
    </source>
</evidence>
<feature type="compositionally biased region" description="Polar residues" evidence="10">
    <location>
        <begin position="1197"/>
        <end position="1207"/>
    </location>
</feature>
<keyword evidence="8" id="KW-0496">Mitochondrion</keyword>
<evidence type="ECO:0000256" key="7">
    <source>
        <dbReference type="ARBA" id="ARBA00022787"/>
    </source>
</evidence>
<evidence type="ECO:0000256" key="3">
    <source>
        <dbReference type="ARBA" id="ARBA00022452"/>
    </source>
</evidence>
<keyword evidence="5" id="KW-0812">Transmembrane</keyword>
<dbReference type="GO" id="GO:0030864">
    <property type="term" value="C:cortical actin cytoskeleton"/>
    <property type="evidence" value="ECO:0007669"/>
    <property type="project" value="TreeGrafter"/>
</dbReference>
<feature type="region of interest" description="Disordered" evidence="10">
    <location>
        <begin position="670"/>
        <end position="694"/>
    </location>
</feature>
<gene>
    <name evidence="12" type="ORF">TSIB3V08_LOCUS8692</name>
</gene>
<dbReference type="GO" id="GO:0005741">
    <property type="term" value="C:mitochondrial outer membrane"/>
    <property type="evidence" value="ECO:0007669"/>
    <property type="project" value="UniProtKB-SubCell"/>
</dbReference>
<dbReference type="PROSITE" id="PS51779">
    <property type="entry name" value="POTRA"/>
    <property type="match status" value="1"/>
</dbReference>
<comment type="subcellular location">
    <subcellularLocation>
        <location evidence="1">Mitochondrion outer membrane</location>
        <topology evidence="1">Multi-pass membrane protein</topology>
    </subcellularLocation>
</comment>
<dbReference type="PANTHER" id="PTHR10829">
    <property type="entry name" value="CORTACTIN AND DREBRIN"/>
    <property type="match status" value="1"/>
</dbReference>
<dbReference type="Gene3D" id="2.40.160.50">
    <property type="entry name" value="membrane protein fhac: a member of the omp85/tpsb transporter family"/>
    <property type="match status" value="1"/>
</dbReference>
<dbReference type="Pfam" id="PF01103">
    <property type="entry name" value="Omp85"/>
    <property type="match status" value="1"/>
</dbReference>
<dbReference type="EMBL" id="OC004594">
    <property type="protein sequence ID" value="CAD7264642.1"/>
    <property type="molecule type" value="Genomic_DNA"/>
</dbReference>
<evidence type="ECO:0000256" key="4">
    <source>
        <dbReference type="ARBA" id="ARBA00022553"/>
    </source>
</evidence>
<evidence type="ECO:0000259" key="11">
    <source>
        <dbReference type="PROSITE" id="PS51779"/>
    </source>
</evidence>
<name>A0A7R9B1Z0_TIMSH</name>